<proteinExistence type="predicted"/>
<dbReference type="EMBL" id="CM026433">
    <property type="protein sequence ID" value="KAG0553519.1"/>
    <property type="molecule type" value="Genomic_DNA"/>
</dbReference>
<gene>
    <name evidence="1" type="ORF">KC19_12G017600</name>
</gene>
<organism evidence="1 2">
    <name type="scientific">Ceratodon purpureus</name>
    <name type="common">Fire moss</name>
    <name type="synonym">Dicranum purpureum</name>
    <dbReference type="NCBI Taxonomy" id="3225"/>
    <lineage>
        <taxon>Eukaryota</taxon>
        <taxon>Viridiplantae</taxon>
        <taxon>Streptophyta</taxon>
        <taxon>Embryophyta</taxon>
        <taxon>Bryophyta</taxon>
        <taxon>Bryophytina</taxon>
        <taxon>Bryopsida</taxon>
        <taxon>Dicranidae</taxon>
        <taxon>Pseudoditrichales</taxon>
        <taxon>Ditrichaceae</taxon>
        <taxon>Ceratodon</taxon>
    </lineage>
</organism>
<accession>A0A8T0G5Z9</accession>
<keyword evidence="2" id="KW-1185">Reference proteome</keyword>
<dbReference type="AlphaFoldDB" id="A0A8T0G5Z9"/>
<dbReference type="Proteomes" id="UP000822688">
    <property type="component" value="Chromosome 12"/>
</dbReference>
<evidence type="ECO:0000313" key="1">
    <source>
        <dbReference type="EMBL" id="KAG0553519.1"/>
    </source>
</evidence>
<reference evidence="1" key="1">
    <citation type="submission" date="2020-06" db="EMBL/GenBank/DDBJ databases">
        <title>WGS assembly of Ceratodon purpureus strain R40.</title>
        <authorList>
            <person name="Carey S.B."/>
            <person name="Jenkins J."/>
            <person name="Shu S."/>
            <person name="Lovell J.T."/>
            <person name="Sreedasyam A."/>
            <person name="Maumus F."/>
            <person name="Tiley G.P."/>
            <person name="Fernandez-Pozo N."/>
            <person name="Barry K."/>
            <person name="Chen C."/>
            <person name="Wang M."/>
            <person name="Lipzen A."/>
            <person name="Daum C."/>
            <person name="Saski C.A."/>
            <person name="Payton A.C."/>
            <person name="Mcbreen J.C."/>
            <person name="Conrad R.E."/>
            <person name="Kollar L.M."/>
            <person name="Olsson S."/>
            <person name="Huttunen S."/>
            <person name="Landis J.B."/>
            <person name="Wickett N.J."/>
            <person name="Johnson M.G."/>
            <person name="Rensing S.A."/>
            <person name="Grimwood J."/>
            <person name="Schmutz J."/>
            <person name="Mcdaniel S.F."/>
        </authorList>
    </citation>
    <scope>NUCLEOTIDE SEQUENCE</scope>
    <source>
        <strain evidence="1">R40</strain>
    </source>
</reference>
<sequence>MKTKDTSVVVVGGGGKPVEEAGVDDDEEQLGVVEIVCDAIDHEVKSRSAAVMAIGDGYMASATTQLQLLMSKFPEHIRKMPMKKFVKQHCPNTKVRARSEGTLFFDIVQDPVFQPLGGGILDVSSGSASVQNMPSFEASQTSMAHHVLPCY</sequence>
<protein>
    <submittedName>
        <fullName evidence="1">Uncharacterized protein</fullName>
    </submittedName>
</protein>
<evidence type="ECO:0000313" key="2">
    <source>
        <dbReference type="Proteomes" id="UP000822688"/>
    </source>
</evidence>
<dbReference type="Gene3D" id="6.10.250.1900">
    <property type="match status" value="1"/>
</dbReference>
<name>A0A8T0G5Z9_CERPU</name>
<comment type="caution">
    <text evidence="1">The sequence shown here is derived from an EMBL/GenBank/DDBJ whole genome shotgun (WGS) entry which is preliminary data.</text>
</comment>